<dbReference type="RefSeq" id="WP_386157077.1">
    <property type="nucleotide sequence ID" value="NZ_JBHMBS010000006.1"/>
</dbReference>
<reference evidence="1 2" key="1">
    <citation type="submission" date="2024-09" db="EMBL/GenBank/DDBJ databases">
        <authorList>
            <person name="Sun Q."/>
            <person name="Mori K."/>
        </authorList>
    </citation>
    <scope>NUCLEOTIDE SEQUENCE [LARGE SCALE GENOMIC DNA]</scope>
    <source>
        <strain evidence="1 2">JCM 3028</strain>
    </source>
</reference>
<evidence type="ECO:0008006" key="3">
    <source>
        <dbReference type="Google" id="ProtNLM"/>
    </source>
</evidence>
<evidence type="ECO:0000313" key="2">
    <source>
        <dbReference type="Proteomes" id="UP001589610"/>
    </source>
</evidence>
<name>A0ABV5TCM0_9ACTN</name>
<comment type="caution">
    <text evidence="1">The sequence shown here is derived from an EMBL/GenBank/DDBJ whole genome shotgun (WGS) entry which is preliminary data.</text>
</comment>
<proteinExistence type="predicted"/>
<dbReference type="Proteomes" id="UP001589610">
    <property type="component" value="Unassembled WGS sequence"/>
</dbReference>
<protein>
    <recommendedName>
        <fullName evidence="3">DUF4265 domain-containing protein</fullName>
    </recommendedName>
</protein>
<keyword evidence="2" id="KW-1185">Reference proteome</keyword>
<dbReference type="EMBL" id="JBHMBS010000006">
    <property type="protein sequence ID" value="MFB9676834.1"/>
    <property type="molecule type" value="Genomic_DNA"/>
</dbReference>
<gene>
    <name evidence="1" type="ORF">ACFFRH_15225</name>
</gene>
<organism evidence="1 2">
    <name type="scientific">Streptosporangium vulgare</name>
    <dbReference type="NCBI Taxonomy" id="46190"/>
    <lineage>
        <taxon>Bacteria</taxon>
        <taxon>Bacillati</taxon>
        <taxon>Actinomycetota</taxon>
        <taxon>Actinomycetes</taxon>
        <taxon>Streptosporangiales</taxon>
        <taxon>Streptosporangiaceae</taxon>
        <taxon>Streptosporangium</taxon>
    </lineage>
</organism>
<evidence type="ECO:0000313" key="1">
    <source>
        <dbReference type="EMBL" id="MFB9676834.1"/>
    </source>
</evidence>
<accession>A0ABV5TCM0</accession>
<sequence length="66" mass="7225">MQAVLDLFAPLGIEGEGLERFGLVALNLPPEADLAGAKQLLAKGQVGWWEYEEGCITEDWIALDPR</sequence>